<evidence type="ECO:0000313" key="2">
    <source>
        <dbReference type="Proteomes" id="UP000076407"/>
    </source>
</evidence>
<organism evidence="1 2">
    <name type="scientific">Anopheles quadriannulatus</name>
    <name type="common">Mosquito</name>
    <dbReference type="NCBI Taxonomy" id="34691"/>
    <lineage>
        <taxon>Eukaryota</taxon>
        <taxon>Metazoa</taxon>
        <taxon>Ecdysozoa</taxon>
        <taxon>Arthropoda</taxon>
        <taxon>Hexapoda</taxon>
        <taxon>Insecta</taxon>
        <taxon>Pterygota</taxon>
        <taxon>Neoptera</taxon>
        <taxon>Endopterygota</taxon>
        <taxon>Diptera</taxon>
        <taxon>Nematocera</taxon>
        <taxon>Culicoidea</taxon>
        <taxon>Culicidae</taxon>
        <taxon>Anophelinae</taxon>
        <taxon>Anopheles</taxon>
    </lineage>
</organism>
<accession>A0A182XRI0</accession>
<keyword evidence="2" id="KW-1185">Reference proteome</keyword>
<dbReference type="AlphaFoldDB" id="A0A182XRI0"/>
<dbReference type="Proteomes" id="UP000076407">
    <property type="component" value="Unassembled WGS sequence"/>
</dbReference>
<proteinExistence type="predicted"/>
<evidence type="ECO:0000313" key="1">
    <source>
        <dbReference type="EnsemblMetazoa" id="AQUA014454-PA"/>
    </source>
</evidence>
<name>A0A182XRI0_ANOQN</name>
<sequence length="54" mass="6819">MRKARGIRERHIHKYIFIMDKNYLYRKSYRAVKITHRYSHKTHYSVNLDEQHQT</sequence>
<dbReference type="EnsemblMetazoa" id="AQUA014454-RA">
    <property type="protein sequence ID" value="AQUA014454-PA"/>
    <property type="gene ID" value="AQUA014454"/>
</dbReference>
<reference evidence="1" key="1">
    <citation type="submission" date="2020-05" db="UniProtKB">
        <authorList>
            <consortium name="EnsemblMetazoa"/>
        </authorList>
    </citation>
    <scope>IDENTIFICATION</scope>
    <source>
        <strain evidence="1">SANGQUA</strain>
    </source>
</reference>
<protein>
    <submittedName>
        <fullName evidence="1">Uncharacterized protein</fullName>
    </submittedName>
</protein>
<dbReference type="VEuPathDB" id="VectorBase:AQUA014454"/>